<proteinExistence type="predicted"/>
<accession>A0A7U9J8S2</accession>
<evidence type="ECO:0000313" key="1">
    <source>
        <dbReference type="EMBL" id="ESU70957.1"/>
    </source>
</evidence>
<comment type="caution">
    <text evidence="1">The sequence shown here is derived from an EMBL/GenBank/DDBJ whole genome shotgun (WGS) entry which is preliminary data.</text>
</comment>
<reference evidence="1 2" key="1">
    <citation type="journal article" date="2014" name="Genome Announc.">
        <title>Draft Genome Sequence of Geobacillus thermopakistaniensis Strain MAS1.</title>
        <authorList>
            <person name="Siddiqui M.A."/>
            <person name="Rashid N."/>
            <person name="Ayyampalayam S."/>
            <person name="Whitman W.B."/>
        </authorList>
    </citation>
    <scope>NUCLEOTIDE SEQUENCE [LARGE SCALE GENOMIC DNA]</scope>
    <source>
        <strain evidence="1 2">MAS1</strain>
    </source>
</reference>
<dbReference type="Proteomes" id="UP000018339">
    <property type="component" value="Unassembled WGS sequence"/>
</dbReference>
<name>A0A7U9J8S2_GEOTM</name>
<evidence type="ECO:0000313" key="2">
    <source>
        <dbReference type="Proteomes" id="UP000018339"/>
    </source>
</evidence>
<sequence length="216" mass="25942">MDKKYTFSNDFFEILIKNNVSMEVTPLEEQTTYIQPDDDYDFHSYRILLLIRVCGLIKEPFFDNYTIYGRRKFSFYDFLIRYPFYLKKVIEIENKMHLINLLQLKKYETEQALSPMIKYIRGPWDHRYDSIFNYMISKNLIHVHFSKYTKTKKAFCLTLTPLGLEIAEKIKEIEINWVNRMEIINSIFPKNTTNERIEGYIKNHFPSLILGIAGDN</sequence>
<dbReference type="AlphaFoldDB" id="A0A7U9J8S2"/>
<dbReference type="EMBL" id="AYSF01000086">
    <property type="protein sequence ID" value="ESU70957.1"/>
    <property type="molecule type" value="Genomic_DNA"/>
</dbReference>
<dbReference type="RefSeq" id="WP_023634481.1">
    <property type="nucleotide sequence ID" value="NZ_AYSF01000086.1"/>
</dbReference>
<keyword evidence="2" id="KW-1185">Reference proteome</keyword>
<gene>
    <name evidence="1" type="ORF">T260_16115</name>
</gene>
<organism evidence="1 2">
    <name type="scientific">Geobacillus thermopakistaniensis (strain MAS1)</name>
    <dbReference type="NCBI Taxonomy" id="1408282"/>
    <lineage>
        <taxon>Bacteria</taxon>
        <taxon>Bacillati</taxon>
        <taxon>Bacillota</taxon>
        <taxon>Bacilli</taxon>
        <taxon>Bacillales</taxon>
        <taxon>Anoxybacillaceae</taxon>
        <taxon>Geobacillus</taxon>
    </lineage>
</organism>
<protein>
    <submittedName>
        <fullName evidence="1">Uncharacterized protein</fullName>
    </submittedName>
</protein>